<keyword evidence="14" id="KW-1185">Reference proteome</keyword>
<evidence type="ECO:0000313" key="14">
    <source>
        <dbReference type="Proteomes" id="UP001146120"/>
    </source>
</evidence>
<evidence type="ECO:0000256" key="4">
    <source>
        <dbReference type="ARBA" id="ARBA00022475"/>
    </source>
</evidence>
<evidence type="ECO:0000256" key="10">
    <source>
        <dbReference type="ARBA" id="ARBA00023273"/>
    </source>
</evidence>
<dbReference type="PANTHER" id="PTHR14605:SF1">
    <property type="entry name" value="TRANSMEMBRANE PROTEIN 231"/>
    <property type="match status" value="1"/>
</dbReference>
<dbReference type="GO" id="GO:0060271">
    <property type="term" value="P:cilium assembly"/>
    <property type="evidence" value="ECO:0007669"/>
    <property type="project" value="TreeGrafter"/>
</dbReference>
<keyword evidence="10" id="KW-0966">Cell projection</keyword>
<keyword evidence="6 12" id="KW-1133">Transmembrane helix</keyword>
<gene>
    <name evidence="13" type="ORF">N0F65_006948</name>
</gene>
<sequence length="306" mass="34005">MAAGSASAAVMAVVCYRAPVERVYYSHGALALPSLVSLALHVLVVLLPFFLAHGSRGMMTDFWTRTNTYLEHPRVHLTYDVLFLLEGRTTTDALSPMPLTIVHTTFPPHVQRLLDGKLRAGQISMSADDSDQDGRPEALHVQASVPLAAGEEVFQVFALVLLNYTANSYIKVEMDAAAIVTFSSPLPGKSLFVDGDLKLNQRTPFHVKASSVDLWLTNPFASEPILDFDKVRTVQDLNLESIIARYRGRNQVLKKAWMQYYCIMIIVLTIANQLRTILFKNKVNKAMALDTATRISDGQLLTRKDL</sequence>
<evidence type="ECO:0000256" key="1">
    <source>
        <dbReference type="ARBA" id="ARBA00004272"/>
    </source>
</evidence>
<evidence type="ECO:0000256" key="5">
    <source>
        <dbReference type="ARBA" id="ARBA00022692"/>
    </source>
</evidence>
<keyword evidence="8 12" id="KW-0472">Membrane</keyword>
<evidence type="ECO:0000256" key="7">
    <source>
        <dbReference type="ARBA" id="ARBA00023069"/>
    </source>
</evidence>
<reference evidence="13" key="1">
    <citation type="submission" date="2022-11" db="EMBL/GenBank/DDBJ databases">
        <authorList>
            <person name="Morgan W.R."/>
            <person name="Tartar A."/>
        </authorList>
    </citation>
    <scope>NUCLEOTIDE SEQUENCE</scope>
    <source>
        <strain evidence="13">ARSEF 373</strain>
    </source>
</reference>
<protein>
    <recommendedName>
        <fullName evidence="3">Transmembrane protein 231</fullName>
    </recommendedName>
</protein>
<evidence type="ECO:0000256" key="11">
    <source>
        <dbReference type="ARBA" id="ARBA00024803"/>
    </source>
</evidence>
<evidence type="ECO:0000313" key="13">
    <source>
        <dbReference type="EMBL" id="DBA04946.1"/>
    </source>
</evidence>
<keyword evidence="9" id="KW-0325">Glycoprotein</keyword>
<dbReference type="EMBL" id="DAKRPA010000004">
    <property type="protein sequence ID" value="DBA04946.1"/>
    <property type="molecule type" value="Genomic_DNA"/>
</dbReference>
<evidence type="ECO:0000256" key="2">
    <source>
        <dbReference type="ARBA" id="ARBA00009082"/>
    </source>
</evidence>
<dbReference type="InterPro" id="IPR019306">
    <property type="entry name" value="TMEM231"/>
</dbReference>
<evidence type="ECO:0000256" key="9">
    <source>
        <dbReference type="ARBA" id="ARBA00023180"/>
    </source>
</evidence>
<evidence type="ECO:0000256" key="8">
    <source>
        <dbReference type="ARBA" id="ARBA00023136"/>
    </source>
</evidence>
<evidence type="ECO:0000256" key="6">
    <source>
        <dbReference type="ARBA" id="ARBA00022989"/>
    </source>
</evidence>
<dbReference type="GO" id="GO:0032880">
    <property type="term" value="P:regulation of protein localization"/>
    <property type="evidence" value="ECO:0007669"/>
    <property type="project" value="TreeGrafter"/>
</dbReference>
<dbReference type="GO" id="GO:0060170">
    <property type="term" value="C:ciliary membrane"/>
    <property type="evidence" value="ECO:0007669"/>
    <property type="project" value="UniProtKB-SubCell"/>
</dbReference>
<reference evidence="13" key="2">
    <citation type="journal article" date="2023" name="Microbiol Resour">
        <title>Decontamination and Annotation of the Draft Genome Sequence of the Oomycete Lagenidium giganteum ARSEF 373.</title>
        <authorList>
            <person name="Morgan W.R."/>
            <person name="Tartar A."/>
        </authorList>
    </citation>
    <scope>NUCLEOTIDE SEQUENCE</scope>
    <source>
        <strain evidence="13">ARSEF 373</strain>
    </source>
</reference>
<keyword evidence="5 12" id="KW-0812">Transmembrane</keyword>
<dbReference type="AlphaFoldDB" id="A0AAV2ZBW9"/>
<dbReference type="Pfam" id="PF10149">
    <property type="entry name" value="TM231"/>
    <property type="match status" value="1"/>
</dbReference>
<comment type="function">
    <text evidence="11">Transmembrane component of the tectonic-like complex, a complex localized at the transition zone of primary cilia and acting as a barrier that prevents diffusion of transmembrane proteins between the cilia and plasma membranes. Required for ciliogenesis and sonic hedgehog/SHH signaling.</text>
</comment>
<dbReference type="GO" id="GO:0035869">
    <property type="term" value="C:ciliary transition zone"/>
    <property type="evidence" value="ECO:0007669"/>
    <property type="project" value="TreeGrafter"/>
</dbReference>
<evidence type="ECO:0000256" key="3">
    <source>
        <dbReference type="ARBA" id="ARBA00015087"/>
    </source>
</evidence>
<name>A0AAV2ZBW9_9STRA</name>
<comment type="similarity">
    <text evidence="2">Belongs to the TMEM231 family.</text>
</comment>
<organism evidence="13 14">
    <name type="scientific">Lagenidium giganteum</name>
    <dbReference type="NCBI Taxonomy" id="4803"/>
    <lineage>
        <taxon>Eukaryota</taxon>
        <taxon>Sar</taxon>
        <taxon>Stramenopiles</taxon>
        <taxon>Oomycota</taxon>
        <taxon>Peronosporomycetes</taxon>
        <taxon>Pythiales</taxon>
        <taxon>Pythiaceae</taxon>
    </lineage>
</organism>
<dbReference type="PANTHER" id="PTHR14605">
    <property type="entry name" value="CHST5 PROTEIN"/>
    <property type="match status" value="1"/>
</dbReference>
<feature type="transmembrane region" description="Helical" evidence="12">
    <location>
        <begin position="257"/>
        <end position="274"/>
    </location>
</feature>
<feature type="transmembrane region" description="Helical" evidence="12">
    <location>
        <begin position="27"/>
        <end position="51"/>
    </location>
</feature>
<keyword evidence="4" id="KW-1003">Cell membrane</keyword>
<comment type="caution">
    <text evidence="13">The sequence shown here is derived from an EMBL/GenBank/DDBJ whole genome shotgun (WGS) entry which is preliminary data.</text>
</comment>
<accession>A0AAV2ZBW9</accession>
<dbReference type="Proteomes" id="UP001146120">
    <property type="component" value="Unassembled WGS sequence"/>
</dbReference>
<keyword evidence="7" id="KW-0969">Cilium</keyword>
<comment type="subcellular location">
    <subcellularLocation>
        <location evidence="1">Cell projection</location>
        <location evidence="1">Cilium membrane</location>
        <topology evidence="1">Multi-pass membrane protein</topology>
    </subcellularLocation>
</comment>
<proteinExistence type="inferred from homology"/>
<evidence type="ECO:0000256" key="12">
    <source>
        <dbReference type="SAM" id="Phobius"/>
    </source>
</evidence>